<dbReference type="RefSeq" id="WP_167029372.1">
    <property type="nucleotide sequence ID" value="NZ_CP050177.1"/>
</dbReference>
<name>A0A6G9GZ04_9ACTN</name>
<evidence type="ECO:0000259" key="1">
    <source>
        <dbReference type="Pfam" id="PF12680"/>
    </source>
</evidence>
<dbReference type="InterPro" id="IPR032710">
    <property type="entry name" value="NTF2-like_dom_sf"/>
</dbReference>
<evidence type="ECO:0000313" key="3">
    <source>
        <dbReference type="Proteomes" id="UP000501179"/>
    </source>
</evidence>
<dbReference type="Proteomes" id="UP000501179">
    <property type="component" value="Chromosome"/>
</dbReference>
<protein>
    <submittedName>
        <fullName evidence="2">Nuclear transport factor 2 family protein</fullName>
    </submittedName>
</protein>
<reference evidence="2 3" key="1">
    <citation type="submission" date="2020-03" db="EMBL/GenBank/DDBJ databases">
        <title>A novel species.</title>
        <authorList>
            <person name="Gao J."/>
        </authorList>
    </citation>
    <scope>NUCLEOTIDE SEQUENCE [LARGE SCALE GENOMIC DNA]</scope>
    <source>
        <strain evidence="2 3">QMT-12</strain>
    </source>
</reference>
<dbReference type="InterPro" id="IPR037401">
    <property type="entry name" value="SnoaL-like"/>
</dbReference>
<sequence>MPDAAKQPAGKVSDLTQRVFGNLDAGDVEAFMKPFDENCTVIFGNLAPVTGTTALRGLVDQLRSVVKTFHHGVVHEWIAGPDTILELAMVYERHDGRKVDLPCAAVLTVNDKGLVSDWRIFLDPAPLYAEQE</sequence>
<keyword evidence="3" id="KW-1185">Reference proteome</keyword>
<organism evidence="2 3">
    <name type="scientific">Streptomyces liangshanensis</name>
    <dbReference type="NCBI Taxonomy" id="2717324"/>
    <lineage>
        <taxon>Bacteria</taxon>
        <taxon>Bacillati</taxon>
        <taxon>Actinomycetota</taxon>
        <taxon>Actinomycetes</taxon>
        <taxon>Kitasatosporales</taxon>
        <taxon>Streptomycetaceae</taxon>
        <taxon>Streptomyces</taxon>
    </lineage>
</organism>
<gene>
    <name evidence="2" type="ORF">HA039_14960</name>
</gene>
<feature type="domain" description="SnoaL-like" evidence="1">
    <location>
        <begin position="17"/>
        <end position="115"/>
    </location>
</feature>
<accession>A0A6G9GZ04</accession>
<proteinExistence type="predicted"/>
<dbReference type="KEGG" id="slia:HA039_14960"/>
<dbReference type="AlphaFoldDB" id="A0A6G9GZ04"/>
<dbReference type="CDD" id="cd00531">
    <property type="entry name" value="NTF2_like"/>
    <property type="match status" value="1"/>
</dbReference>
<evidence type="ECO:0000313" key="2">
    <source>
        <dbReference type="EMBL" id="QIQ03465.1"/>
    </source>
</evidence>
<dbReference type="Gene3D" id="3.10.450.50">
    <property type="match status" value="1"/>
</dbReference>
<dbReference type="Pfam" id="PF12680">
    <property type="entry name" value="SnoaL_2"/>
    <property type="match status" value="1"/>
</dbReference>
<dbReference type="SUPFAM" id="SSF54427">
    <property type="entry name" value="NTF2-like"/>
    <property type="match status" value="1"/>
</dbReference>
<dbReference type="EMBL" id="CP050177">
    <property type="protein sequence ID" value="QIQ03465.1"/>
    <property type="molecule type" value="Genomic_DNA"/>
</dbReference>